<protein>
    <submittedName>
        <fullName evidence="1">Uncharacterized protein</fullName>
    </submittedName>
</protein>
<proteinExistence type="predicted"/>
<evidence type="ECO:0000313" key="1">
    <source>
        <dbReference type="EMBL" id="SVA13680.1"/>
    </source>
</evidence>
<name>A0A381TC37_9ZZZZ</name>
<dbReference type="EMBL" id="UINC01004350">
    <property type="protein sequence ID" value="SVA13680.1"/>
    <property type="molecule type" value="Genomic_DNA"/>
</dbReference>
<gene>
    <name evidence="1" type="ORF">METZ01_LOCUS66534</name>
</gene>
<reference evidence="1" key="1">
    <citation type="submission" date="2018-05" db="EMBL/GenBank/DDBJ databases">
        <authorList>
            <person name="Lanie J.A."/>
            <person name="Ng W.-L."/>
            <person name="Kazmierczak K.M."/>
            <person name="Andrzejewski T.M."/>
            <person name="Davidsen T.M."/>
            <person name="Wayne K.J."/>
            <person name="Tettelin H."/>
            <person name="Glass J.I."/>
            <person name="Rusch D."/>
            <person name="Podicherti R."/>
            <person name="Tsui H.-C.T."/>
            <person name="Winkler M.E."/>
        </authorList>
    </citation>
    <scope>NUCLEOTIDE SEQUENCE</scope>
</reference>
<accession>A0A381TC37</accession>
<sequence>MNKIINQKQKDFFKVLFECGELLFQSEKKGSYSADMKGKFFLNEMVDEDRLDIDSDTHIHVNWEDVCSVEIGVEKGEGLVSIKDSKNEVLFNFYNFSGTFPEEVKAFEGSLLG</sequence>
<dbReference type="AlphaFoldDB" id="A0A381TC37"/>
<organism evidence="1">
    <name type="scientific">marine metagenome</name>
    <dbReference type="NCBI Taxonomy" id="408172"/>
    <lineage>
        <taxon>unclassified sequences</taxon>
        <taxon>metagenomes</taxon>
        <taxon>ecological metagenomes</taxon>
    </lineage>
</organism>